<dbReference type="EC" id="3.1.1.29" evidence="1"/>
<evidence type="ECO:0000256" key="2">
    <source>
        <dbReference type="ARBA" id="ARBA00022801"/>
    </source>
</evidence>
<comment type="catalytic activity">
    <reaction evidence="4">
        <text>an N-acyl-L-alpha-aminoacyl-tRNA + H2O = an N-acyl-L-amino acid + a tRNA + H(+)</text>
        <dbReference type="Rhea" id="RHEA:54448"/>
        <dbReference type="Rhea" id="RHEA-COMP:10123"/>
        <dbReference type="Rhea" id="RHEA-COMP:13883"/>
        <dbReference type="ChEBI" id="CHEBI:15377"/>
        <dbReference type="ChEBI" id="CHEBI:15378"/>
        <dbReference type="ChEBI" id="CHEBI:59874"/>
        <dbReference type="ChEBI" id="CHEBI:78442"/>
        <dbReference type="ChEBI" id="CHEBI:138191"/>
        <dbReference type="EC" id="3.1.1.29"/>
    </reaction>
</comment>
<keyword evidence="5" id="KW-1185">Reference proteome</keyword>
<dbReference type="Proteomes" id="UP000079169">
    <property type="component" value="Unplaced"/>
</dbReference>
<dbReference type="PaxDb" id="121845-A0A3Q0JL64"/>
<comment type="similarity">
    <text evidence="3">Belongs to the PTH2 family.</text>
</comment>
<dbReference type="STRING" id="121845.A0A3Q0JL64"/>
<dbReference type="InterPro" id="IPR023476">
    <property type="entry name" value="Pep_tRNA_hydro_II_dom_sf"/>
</dbReference>
<dbReference type="SUPFAM" id="SSF102462">
    <property type="entry name" value="Peptidyl-tRNA hydrolase II"/>
    <property type="match status" value="2"/>
</dbReference>
<gene>
    <name evidence="6 7" type="primary">LOC103524193</name>
</gene>
<sequence length="220" mass="23538">MSFLSNIEPSHLILGFAAGVLVTLACQNKVAYARSRFNSGGNSANHAVSGRDYVKMVLVVRKDLGMRPGKIAAQCSHAAVGCYRSAQRTKSRHLALWEMHGQPKIVVMVVRNDLGMGKGKIAAQCAHAAVGCVEKAYKKDSPFLNNWMRQGQPKIVVKCDKPGEEALQELAMKAKKMGVTNVIIHDAGHTQVASGTATVLGLGPATNNQLDAISGHLKLL</sequence>
<dbReference type="NCBIfam" id="TIGR00283">
    <property type="entry name" value="arch_pth2"/>
    <property type="match status" value="1"/>
</dbReference>
<dbReference type="AlphaFoldDB" id="A0A3Q0JL64"/>
<dbReference type="RefSeq" id="XP_026689135.1">
    <property type="nucleotide sequence ID" value="XM_026833334.1"/>
</dbReference>
<reference evidence="6 7" key="1">
    <citation type="submission" date="2025-04" db="UniProtKB">
        <authorList>
            <consortium name="RefSeq"/>
        </authorList>
    </citation>
    <scope>IDENTIFICATION</scope>
</reference>
<dbReference type="FunFam" id="3.40.1490.10:FF:000001">
    <property type="entry name" value="Peptidyl-tRNA hydrolase 2"/>
    <property type="match status" value="1"/>
</dbReference>
<dbReference type="NCBIfam" id="NF003314">
    <property type="entry name" value="PRK04322.1"/>
    <property type="match status" value="1"/>
</dbReference>
<keyword evidence="2 6" id="KW-0378">Hydrolase</keyword>
<dbReference type="PANTHER" id="PTHR12649">
    <property type="entry name" value="PEPTIDYL-TRNA HYDROLASE 2"/>
    <property type="match status" value="1"/>
</dbReference>
<evidence type="ECO:0000313" key="7">
    <source>
        <dbReference type="RefSeq" id="XP_026689135.1"/>
    </source>
</evidence>
<dbReference type="RefSeq" id="XP_026689134.1">
    <property type="nucleotide sequence ID" value="XM_026833333.1"/>
</dbReference>
<dbReference type="CDD" id="cd02430">
    <property type="entry name" value="PTH2"/>
    <property type="match status" value="1"/>
</dbReference>
<evidence type="ECO:0000256" key="4">
    <source>
        <dbReference type="ARBA" id="ARBA00048707"/>
    </source>
</evidence>
<dbReference type="GO" id="GO:0004045">
    <property type="term" value="F:peptidyl-tRNA hydrolase activity"/>
    <property type="evidence" value="ECO:0007669"/>
    <property type="project" value="UniProtKB-EC"/>
</dbReference>
<dbReference type="GeneID" id="103524193"/>
<dbReference type="Pfam" id="PF01981">
    <property type="entry name" value="PTH2"/>
    <property type="match status" value="1"/>
</dbReference>
<dbReference type="PANTHER" id="PTHR12649:SF26">
    <property type="entry name" value="AMINOACYL-TRNA HYDROLASE"/>
    <property type="match status" value="1"/>
</dbReference>
<accession>A0A3Q0JL64</accession>
<dbReference type="Gene3D" id="3.40.1490.10">
    <property type="entry name" value="Bit1"/>
    <property type="match status" value="2"/>
</dbReference>
<name>A0A3Q0JL64_DIACI</name>
<proteinExistence type="inferred from homology"/>
<dbReference type="InterPro" id="IPR002833">
    <property type="entry name" value="PTH2"/>
</dbReference>
<evidence type="ECO:0000313" key="6">
    <source>
        <dbReference type="RefSeq" id="XP_026689134.1"/>
    </source>
</evidence>
<dbReference type="OrthoDB" id="1733656at2759"/>
<evidence type="ECO:0000256" key="1">
    <source>
        <dbReference type="ARBA" id="ARBA00013260"/>
    </source>
</evidence>
<organism evidence="5 6">
    <name type="scientific">Diaphorina citri</name>
    <name type="common">Asian citrus psyllid</name>
    <dbReference type="NCBI Taxonomy" id="121845"/>
    <lineage>
        <taxon>Eukaryota</taxon>
        <taxon>Metazoa</taxon>
        <taxon>Ecdysozoa</taxon>
        <taxon>Arthropoda</taxon>
        <taxon>Hexapoda</taxon>
        <taxon>Insecta</taxon>
        <taxon>Pterygota</taxon>
        <taxon>Neoptera</taxon>
        <taxon>Paraneoptera</taxon>
        <taxon>Hemiptera</taxon>
        <taxon>Sternorrhyncha</taxon>
        <taxon>Psylloidea</taxon>
        <taxon>Psyllidae</taxon>
        <taxon>Diaphorininae</taxon>
        <taxon>Diaphorina</taxon>
    </lineage>
</organism>
<protein>
    <recommendedName>
        <fullName evidence="1">peptidyl-tRNA hydrolase</fullName>
        <ecNumber evidence="1">3.1.1.29</ecNumber>
    </recommendedName>
</protein>
<dbReference type="GO" id="GO:0005829">
    <property type="term" value="C:cytosol"/>
    <property type="evidence" value="ECO:0007669"/>
    <property type="project" value="TreeGrafter"/>
</dbReference>
<evidence type="ECO:0000313" key="5">
    <source>
        <dbReference type="Proteomes" id="UP000079169"/>
    </source>
</evidence>
<evidence type="ECO:0000256" key="3">
    <source>
        <dbReference type="ARBA" id="ARBA00038050"/>
    </source>
</evidence>